<keyword evidence="1" id="KW-0732">Signal</keyword>
<dbReference type="VEuPathDB" id="FungiDB:sr10429.2"/>
<dbReference type="Proteomes" id="UP000008867">
    <property type="component" value="Chromosome 2"/>
</dbReference>
<evidence type="ECO:0000256" key="1">
    <source>
        <dbReference type="SAM" id="SignalP"/>
    </source>
</evidence>
<keyword evidence="3" id="KW-1185">Reference proteome</keyword>
<feature type="chain" id="PRO_5003214994" evidence="1">
    <location>
        <begin position="22"/>
        <end position="169"/>
    </location>
</feature>
<dbReference type="OrthoDB" id="2546720at2759"/>
<organism evidence="2 3">
    <name type="scientific">Sporisorium reilianum (strain SRZ2)</name>
    <name type="common">Maize head smut fungus</name>
    <dbReference type="NCBI Taxonomy" id="999809"/>
    <lineage>
        <taxon>Eukaryota</taxon>
        <taxon>Fungi</taxon>
        <taxon>Dikarya</taxon>
        <taxon>Basidiomycota</taxon>
        <taxon>Ustilaginomycotina</taxon>
        <taxon>Ustilaginomycetes</taxon>
        <taxon>Ustilaginales</taxon>
        <taxon>Ustilaginaceae</taxon>
        <taxon>Sporisorium</taxon>
    </lineage>
</organism>
<dbReference type="eggNOG" id="ENOG502R2UJ">
    <property type="taxonomic scope" value="Eukaryota"/>
</dbReference>
<evidence type="ECO:0000313" key="3">
    <source>
        <dbReference type="Proteomes" id="UP000008867"/>
    </source>
</evidence>
<sequence>MRTSFSILLSILSLASSSVLALPASNTPHPYPGTQPGCGPQGCHNPTGTFGLVRSNRTYHQLCDQHSHTAQHDHRAKACFDTQLKLEKVLSAPSPRKLTGYIDGSDTNFVLFAGQIVTLDEQLELHVDEAKGENAKKHGCARVRIYHLPEWSKQLDEVWCAGHNEPIQL</sequence>
<dbReference type="EMBL" id="FQ311441">
    <property type="protein sequence ID" value="CBQ70709.1"/>
    <property type="molecule type" value="Genomic_DNA"/>
</dbReference>
<dbReference type="AlphaFoldDB" id="E6ZU02"/>
<protein>
    <submittedName>
        <fullName evidence="2">Conserved hypothetical Ustilaginaceae-specific protein</fullName>
    </submittedName>
</protein>
<gene>
    <name evidence="2" type="ORF">sr10429.2</name>
</gene>
<reference evidence="2 3" key="1">
    <citation type="journal article" date="2010" name="Science">
        <title>Pathogenicity determinants in smut fungi revealed by genome comparison.</title>
        <authorList>
            <person name="Schirawski J."/>
            <person name="Mannhaupt G."/>
            <person name="Muench K."/>
            <person name="Brefort T."/>
            <person name="Schipper K."/>
            <person name="Doehlemann G."/>
            <person name="Di Stasio M."/>
            <person name="Roessel N."/>
            <person name="Mendoza-Mendoza A."/>
            <person name="Pester D."/>
            <person name="Mueller O."/>
            <person name="Winterberg B."/>
            <person name="Meyer E."/>
            <person name="Ghareeb H."/>
            <person name="Wollenberg T."/>
            <person name="Muensterkoetter M."/>
            <person name="Wong P."/>
            <person name="Walter M."/>
            <person name="Stukenbrock E."/>
            <person name="Gueldener U."/>
            <person name="Kahmann R."/>
        </authorList>
    </citation>
    <scope>NUCLEOTIDE SEQUENCE [LARGE SCALE GENOMIC DNA]</scope>
    <source>
        <strain evidence="3">SRZ2</strain>
    </source>
</reference>
<evidence type="ECO:0000313" key="2">
    <source>
        <dbReference type="EMBL" id="CBQ70709.1"/>
    </source>
</evidence>
<dbReference type="HOGENOM" id="CLU_1644989_0_0_1"/>
<accession>E6ZU02</accession>
<feature type="signal peptide" evidence="1">
    <location>
        <begin position="1"/>
        <end position="21"/>
    </location>
</feature>
<name>E6ZU02_SPORE</name>
<proteinExistence type="predicted"/>